<dbReference type="EnsemblMetazoa" id="MESCA004449-RA">
    <property type="protein sequence ID" value="MESCA004449-PA"/>
    <property type="gene ID" value="MESCA004449"/>
</dbReference>
<dbReference type="HOGENOM" id="CLU_2963418_0_0_1"/>
<accession>T1GLN7</accession>
<evidence type="ECO:0000313" key="1">
    <source>
        <dbReference type="EnsemblMetazoa" id="MESCA004449-PA"/>
    </source>
</evidence>
<keyword evidence="2" id="KW-1185">Reference proteome</keyword>
<protein>
    <submittedName>
        <fullName evidence="1">Uncharacterized protein</fullName>
    </submittedName>
</protein>
<sequence length="59" mass="7295">MDIFGNEESDKLAKKRIRRHKFPHCHTLNRVSKFHTNRWSLRKGWGIYHFIRVIKYKVN</sequence>
<dbReference type="Proteomes" id="UP000015102">
    <property type="component" value="Unassembled WGS sequence"/>
</dbReference>
<dbReference type="AlphaFoldDB" id="T1GLN7"/>
<reference evidence="2" key="1">
    <citation type="submission" date="2013-02" db="EMBL/GenBank/DDBJ databases">
        <authorList>
            <person name="Hughes D."/>
        </authorList>
    </citation>
    <scope>NUCLEOTIDE SEQUENCE</scope>
    <source>
        <strain>Durham</strain>
        <strain evidence="2">NC isolate 2 -- Noor lab</strain>
    </source>
</reference>
<organism evidence="1 2">
    <name type="scientific">Megaselia scalaris</name>
    <name type="common">Humpbacked fly</name>
    <name type="synonym">Phora scalaris</name>
    <dbReference type="NCBI Taxonomy" id="36166"/>
    <lineage>
        <taxon>Eukaryota</taxon>
        <taxon>Metazoa</taxon>
        <taxon>Ecdysozoa</taxon>
        <taxon>Arthropoda</taxon>
        <taxon>Hexapoda</taxon>
        <taxon>Insecta</taxon>
        <taxon>Pterygota</taxon>
        <taxon>Neoptera</taxon>
        <taxon>Endopterygota</taxon>
        <taxon>Diptera</taxon>
        <taxon>Brachycera</taxon>
        <taxon>Muscomorpha</taxon>
        <taxon>Platypezoidea</taxon>
        <taxon>Phoridae</taxon>
        <taxon>Megaseliini</taxon>
        <taxon>Megaselia</taxon>
    </lineage>
</organism>
<name>T1GLN7_MEGSC</name>
<evidence type="ECO:0000313" key="2">
    <source>
        <dbReference type="Proteomes" id="UP000015102"/>
    </source>
</evidence>
<reference evidence="1" key="2">
    <citation type="submission" date="2015-06" db="UniProtKB">
        <authorList>
            <consortium name="EnsemblMetazoa"/>
        </authorList>
    </citation>
    <scope>IDENTIFICATION</scope>
</reference>
<proteinExistence type="predicted"/>
<dbReference type="EMBL" id="CAQQ02394079">
    <property type="status" value="NOT_ANNOTATED_CDS"/>
    <property type="molecule type" value="Genomic_DNA"/>
</dbReference>